<organism evidence="2 3">
    <name type="scientific">Arabidopsis suecica</name>
    <name type="common">Swedish thale-cress</name>
    <name type="synonym">Cardaminopsis suecica</name>
    <dbReference type="NCBI Taxonomy" id="45249"/>
    <lineage>
        <taxon>Eukaryota</taxon>
        <taxon>Viridiplantae</taxon>
        <taxon>Streptophyta</taxon>
        <taxon>Embryophyta</taxon>
        <taxon>Tracheophyta</taxon>
        <taxon>Spermatophyta</taxon>
        <taxon>Magnoliopsida</taxon>
        <taxon>eudicotyledons</taxon>
        <taxon>Gunneridae</taxon>
        <taxon>Pentapetalae</taxon>
        <taxon>rosids</taxon>
        <taxon>malvids</taxon>
        <taxon>Brassicales</taxon>
        <taxon>Brassicaceae</taxon>
        <taxon>Camelineae</taxon>
        <taxon>Arabidopsis</taxon>
    </lineage>
</organism>
<proteinExistence type="predicted"/>
<gene>
    <name evidence="2" type="ORF">ISN44_As03g035630</name>
</gene>
<reference evidence="2 3" key="1">
    <citation type="submission" date="2020-12" db="EMBL/GenBank/DDBJ databases">
        <title>Concerted genomic and epigenomic changes stabilize Arabidopsis allopolyploids.</title>
        <authorList>
            <person name="Chen Z."/>
        </authorList>
    </citation>
    <scope>NUCLEOTIDE SEQUENCE [LARGE SCALE GENOMIC DNA]</scope>
    <source>
        <strain evidence="2">As9502</strain>
        <tissue evidence="2">Leaf</tissue>
    </source>
</reference>
<sequence length="89" mass="10225">MMIVRNEEVKVTPSMMISCHVWWTGGVMVIPTSMISQAVMALVGKLRQMEIVMEWWIGGGDDDTNIDDFTSSGGVRSENYVRLRWRWKS</sequence>
<keyword evidence="1" id="KW-0472">Membrane</keyword>
<dbReference type="Proteomes" id="UP000694251">
    <property type="component" value="Chromosome 3"/>
</dbReference>
<dbReference type="EMBL" id="JAEFBJ010000003">
    <property type="protein sequence ID" value="KAG7633270.1"/>
    <property type="molecule type" value="Genomic_DNA"/>
</dbReference>
<dbReference type="AlphaFoldDB" id="A0A8T2FFD5"/>
<accession>A0A8T2FFD5</accession>
<evidence type="ECO:0000256" key="1">
    <source>
        <dbReference type="SAM" id="Phobius"/>
    </source>
</evidence>
<protein>
    <recommendedName>
        <fullName evidence="4">Transmembrane protein</fullName>
    </recommendedName>
</protein>
<evidence type="ECO:0000313" key="3">
    <source>
        <dbReference type="Proteomes" id="UP000694251"/>
    </source>
</evidence>
<evidence type="ECO:0008006" key="4">
    <source>
        <dbReference type="Google" id="ProtNLM"/>
    </source>
</evidence>
<evidence type="ECO:0000313" key="2">
    <source>
        <dbReference type="EMBL" id="KAG7633270.1"/>
    </source>
</evidence>
<keyword evidence="1" id="KW-1133">Transmembrane helix</keyword>
<feature type="transmembrane region" description="Helical" evidence="1">
    <location>
        <begin position="20"/>
        <end position="43"/>
    </location>
</feature>
<comment type="caution">
    <text evidence="2">The sequence shown here is derived from an EMBL/GenBank/DDBJ whole genome shotgun (WGS) entry which is preliminary data.</text>
</comment>
<keyword evidence="3" id="KW-1185">Reference proteome</keyword>
<name>A0A8T2FFD5_ARASU</name>
<keyword evidence="1" id="KW-0812">Transmembrane</keyword>